<organism evidence="1 2">
    <name type="scientific">Dyella japonica</name>
    <dbReference type="NCBI Taxonomy" id="231455"/>
    <lineage>
        <taxon>Bacteria</taxon>
        <taxon>Pseudomonadati</taxon>
        <taxon>Pseudomonadota</taxon>
        <taxon>Gammaproteobacteria</taxon>
        <taxon>Lysobacterales</taxon>
        <taxon>Rhodanobacteraceae</taxon>
        <taxon>Dyella</taxon>
    </lineage>
</organism>
<dbReference type="RefSeq" id="WP_354015483.1">
    <property type="nucleotide sequence ID" value="NZ_JBEPMU010000006.1"/>
</dbReference>
<evidence type="ECO:0000313" key="1">
    <source>
        <dbReference type="EMBL" id="MET3654112.1"/>
    </source>
</evidence>
<accession>A0ABV2JZ57</accession>
<protein>
    <submittedName>
        <fullName evidence="1">Uncharacterized protein</fullName>
    </submittedName>
</protein>
<keyword evidence="2" id="KW-1185">Reference proteome</keyword>
<name>A0ABV2JZ57_9GAMM</name>
<dbReference type="Proteomes" id="UP001549184">
    <property type="component" value="Unassembled WGS sequence"/>
</dbReference>
<comment type="caution">
    <text evidence="1">The sequence shown here is derived from an EMBL/GenBank/DDBJ whole genome shotgun (WGS) entry which is preliminary data.</text>
</comment>
<proteinExistence type="predicted"/>
<gene>
    <name evidence="1" type="ORF">ABIC75_003850</name>
</gene>
<reference evidence="1 2" key="1">
    <citation type="submission" date="2024-06" db="EMBL/GenBank/DDBJ databases">
        <title>Sorghum-associated microbial communities from plants grown in Nebraska, USA.</title>
        <authorList>
            <person name="Schachtman D."/>
        </authorList>
    </citation>
    <scope>NUCLEOTIDE SEQUENCE [LARGE SCALE GENOMIC DNA]</scope>
    <source>
        <strain evidence="1 2">1073</strain>
    </source>
</reference>
<dbReference type="EMBL" id="JBEPMU010000006">
    <property type="protein sequence ID" value="MET3654112.1"/>
    <property type="molecule type" value="Genomic_DNA"/>
</dbReference>
<sequence length="104" mass="11125">MAVLVGIYLVQGGAFDVVREGKTLWTGTWTLFRSPLMNRADWEALTSGEASAIFGSSAPAMQAGEDTGVAFARELQGDDGLEPVTWPDVALAMPQPLKRAGGWR</sequence>
<evidence type="ECO:0000313" key="2">
    <source>
        <dbReference type="Proteomes" id="UP001549184"/>
    </source>
</evidence>